<evidence type="ECO:0000313" key="6">
    <source>
        <dbReference type="EMBL" id="CAB4139718.1"/>
    </source>
</evidence>
<keyword evidence="1" id="KW-1188">Viral release from host cell</keyword>
<evidence type="ECO:0000256" key="1">
    <source>
        <dbReference type="ARBA" id="ARBA00022612"/>
    </source>
</evidence>
<gene>
    <name evidence="7" type="ORF">UFOVP1607_12</name>
    <name evidence="6" type="ORF">UFOVP352_50</name>
</gene>
<dbReference type="EMBL" id="LR796365">
    <property type="protein sequence ID" value="CAB4139718.1"/>
    <property type="molecule type" value="Genomic_DNA"/>
</dbReference>
<accession>A0A6J5SV45</accession>
<organism evidence="7">
    <name type="scientific">uncultured Caudovirales phage</name>
    <dbReference type="NCBI Taxonomy" id="2100421"/>
    <lineage>
        <taxon>Viruses</taxon>
        <taxon>Duplodnaviria</taxon>
        <taxon>Heunggongvirae</taxon>
        <taxon>Uroviricota</taxon>
        <taxon>Caudoviricetes</taxon>
        <taxon>Peduoviridae</taxon>
        <taxon>Maltschvirus</taxon>
        <taxon>Maltschvirus maltsch</taxon>
    </lineage>
</organism>
<keyword evidence="2" id="KW-0547">Nucleotide-binding</keyword>
<evidence type="ECO:0000259" key="5">
    <source>
        <dbReference type="Pfam" id="PF17289"/>
    </source>
</evidence>
<evidence type="ECO:0000313" key="7">
    <source>
        <dbReference type="EMBL" id="CAB4218297.1"/>
    </source>
</evidence>
<dbReference type="Pfam" id="PF17289">
    <property type="entry name" value="Terminase_6C"/>
    <property type="match status" value="1"/>
</dbReference>
<reference evidence="7" key="1">
    <citation type="submission" date="2020-05" db="EMBL/GenBank/DDBJ databases">
        <authorList>
            <person name="Chiriac C."/>
            <person name="Salcher M."/>
            <person name="Ghai R."/>
            <person name="Kavagutti S V."/>
        </authorList>
    </citation>
    <scope>NUCLEOTIDE SEQUENCE</scope>
</reference>
<dbReference type="NCBIfam" id="TIGR01630">
    <property type="entry name" value="psiM2_ORF9"/>
    <property type="match status" value="1"/>
</dbReference>
<dbReference type="InterPro" id="IPR006517">
    <property type="entry name" value="Phage_terminase_lsu-like_C"/>
</dbReference>
<keyword evidence="4" id="KW-0231">Viral genome packaging</keyword>
<dbReference type="GO" id="GO:0005524">
    <property type="term" value="F:ATP binding"/>
    <property type="evidence" value="ECO:0007669"/>
    <property type="project" value="UniProtKB-KW"/>
</dbReference>
<evidence type="ECO:0000256" key="3">
    <source>
        <dbReference type="ARBA" id="ARBA00022840"/>
    </source>
</evidence>
<name>A0A6J5SV45_9CAUD</name>
<protein>
    <submittedName>
        <fullName evidence="7">Archaeophage PsiM2, terminase large subunit</fullName>
    </submittedName>
</protein>
<keyword evidence="3" id="KW-0067">ATP-binding</keyword>
<sequence length="493" mass="55938">MPPPINLTDQDFIVIEREFCQRSLAEFAKRAWHVLEPASELKWGWSLDAICLHLEAVTDEKIKRLLINVPPGSMKSILTGVIWPAWEWGPRNRPDLRYIGTAHEETLAIRDSRRCRDLIKSDWYQNLWPIKLSADLDGKREFGNVNKGIRQARSFTSMTGARADRVILDDPLSADSANSEAKLEAARIAFTETLPTRVNNEKSAIVVIMQRLSEKDTSGVILEMGLPYTHLYIPMRFEPNRKCQTSIGWEDPRTIDGELMFPERFSEEQVKELEKTLGSYGVAGQLQQRPSPRGGGIINCEWFNYWSVLPELEFRIITVDTAQKTGQQNDFSVLQCWGRSTVGKAIKIDQIRGKWEAPELLVQARSFWIKHKNNMLPACQKSPLRAMYVEDKVSGTGLIQTLRRESIPVLPVQRNKDKISRGYDAAPFIECGNVLLPIDAPWLSDFLAEVAAFPSGAHDDQIDPMFDAIALVQKLPALKTNSFTPIPIANNWR</sequence>
<evidence type="ECO:0000256" key="2">
    <source>
        <dbReference type="ARBA" id="ARBA00022741"/>
    </source>
</evidence>
<proteinExistence type="predicted"/>
<dbReference type="InterPro" id="IPR035421">
    <property type="entry name" value="Terminase_6C"/>
</dbReference>
<dbReference type="Gene3D" id="3.30.420.240">
    <property type="match status" value="1"/>
</dbReference>
<feature type="domain" description="Terminase large subunit gp17-like C-terminal" evidence="5">
    <location>
        <begin position="317"/>
        <end position="469"/>
    </location>
</feature>
<dbReference type="EMBL" id="LR797466">
    <property type="protein sequence ID" value="CAB4218297.1"/>
    <property type="molecule type" value="Genomic_DNA"/>
</dbReference>
<evidence type="ECO:0000256" key="4">
    <source>
        <dbReference type="ARBA" id="ARBA00023219"/>
    </source>
</evidence>